<dbReference type="Pfam" id="PF12464">
    <property type="entry name" value="Mac"/>
    <property type="match status" value="1"/>
</dbReference>
<keyword evidence="2 8" id="KW-0808">Transferase</keyword>
<dbReference type="InterPro" id="IPR018357">
    <property type="entry name" value="Hexapep_transf_CS"/>
</dbReference>
<evidence type="ECO:0000259" key="7">
    <source>
        <dbReference type="SMART" id="SM01266"/>
    </source>
</evidence>
<dbReference type="SUPFAM" id="SSF51161">
    <property type="entry name" value="Trimeric LpxA-like enzymes"/>
    <property type="match status" value="1"/>
</dbReference>
<evidence type="ECO:0000256" key="4">
    <source>
        <dbReference type="ARBA" id="ARBA00023315"/>
    </source>
</evidence>
<comment type="function">
    <text evidence="5">Acetyltransferase implicated in the O-acetylation of Nod factors.</text>
</comment>
<dbReference type="GO" id="GO:0016407">
    <property type="term" value="F:acetyltransferase activity"/>
    <property type="evidence" value="ECO:0007669"/>
    <property type="project" value="InterPro"/>
</dbReference>
<evidence type="ECO:0000256" key="3">
    <source>
        <dbReference type="ARBA" id="ARBA00022737"/>
    </source>
</evidence>
<dbReference type="InterPro" id="IPR001451">
    <property type="entry name" value="Hexapep"/>
</dbReference>
<dbReference type="Pfam" id="PF00132">
    <property type="entry name" value="Hexapep"/>
    <property type="match status" value="1"/>
</dbReference>
<keyword evidence="3" id="KW-0677">Repeat</keyword>
<protein>
    <recommendedName>
        <fullName evidence="6">Nodulation protein L</fullName>
    </recommendedName>
</protein>
<gene>
    <name evidence="8" type="ORF">GGR21_003833</name>
</gene>
<dbReference type="RefSeq" id="WP_183308751.1">
    <property type="nucleotide sequence ID" value="NZ_JACIEP010000019.1"/>
</dbReference>
<dbReference type="InterPro" id="IPR011004">
    <property type="entry name" value="Trimer_LpxA-like_sf"/>
</dbReference>
<dbReference type="SMART" id="SM01266">
    <property type="entry name" value="Mac"/>
    <property type="match status" value="1"/>
</dbReference>
<sequence length="196" mass="21455">MKTEKEKMLAGEYYNAADKELITRWHLSKKLMKEYFLADTTDKGLLDKILDELIGSRGENVWISAPIYVDYGENIHIGNNCEINMNCTFLDCNTITIGDNTGIGPNVQIYAVTHPVEPDERLTHPANDRDAPSFWNTYSAPVVIGSNVWIGGGAIIFAGVTIGDNTTIGAGSVVTKDIPANCLAVGNPAKVIKYFE</sequence>
<keyword evidence="9" id="KW-1185">Reference proteome</keyword>
<dbReference type="InterPro" id="IPR024688">
    <property type="entry name" value="Mac_dom"/>
</dbReference>
<evidence type="ECO:0000313" key="9">
    <source>
        <dbReference type="Proteomes" id="UP000555103"/>
    </source>
</evidence>
<dbReference type="InterPro" id="IPR051159">
    <property type="entry name" value="Hexapeptide_acetyltransf"/>
</dbReference>
<comment type="similarity">
    <text evidence="1">Belongs to the transferase hexapeptide repeat family.</text>
</comment>
<dbReference type="EMBL" id="JACIEP010000019">
    <property type="protein sequence ID" value="MBB4037909.1"/>
    <property type="molecule type" value="Genomic_DNA"/>
</dbReference>
<evidence type="ECO:0000256" key="1">
    <source>
        <dbReference type="ARBA" id="ARBA00007274"/>
    </source>
</evidence>
<feature type="domain" description="Maltose/galactoside acetyltransferase" evidence="7">
    <location>
        <begin position="5"/>
        <end position="59"/>
    </location>
</feature>
<dbReference type="FunFam" id="2.160.10.10:FF:000025">
    <property type="entry name" value="Hexapeptide-repeat containing-acetyltransferase"/>
    <property type="match status" value="1"/>
</dbReference>
<accession>A0A840CT93</accession>
<dbReference type="PROSITE" id="PS00101">
    <property type="entry name" value="HEXAPEP_TRANSFERASES"/>
    <property type="match status" value="1"/>
</dbReference>
<keyword evidence="4 8" id="KW-0012">Acyltransferase</keyword>
<dbReference type="Proteomes" id="UP000555103">
    <property type="component" value="Unassembled WGS sequence"/>
</dbReference>
<evidence type="ECO:0000313" key="8">
    <source>
        <dbReference type="EMBL" id="MBB4037909.1"/>
    </source>
</evidence>
<proteinExistence type="inferred from homology"/>
<dbReference type="AlphaFoldDB" id="A0A840CT93"/>
<name>A0A840CT93_9BACT</name>
<organism evidence="8 9">
    <name type="scientific">Dysgonomonas hofstadii</name>
    <dbReference type="NCBI Taxonomy" id="637886"/>
    <lineage>
        <taxon>Bacteria</taxon>
        <taxon>Pseudomonadati</taxon>
        <taxon>Bacteroidota</taxon>
        <taxon>Bacteroidia</taxon>
        <taxon>Bacteroidales</taxon>
        <taxon>Dysgonomonadaceae</taxon>
        <taxon>Dysgonomonas</taxon>
    </lineage>
</organism>
<dbReference type="Gene3D" id="2.160.10.10">
    <property type="entry name" value="Hexapeptide repeat proteins"/>
    <property type="match status" value="1"/>
</dbReference>
<evidence type="ECO:0000256" key="2">
    <source>
        <dbReference type="ARBA" id="ARBA00022679"/>
    </source>
</evidence>
<dbReference type="GO" id="GO:0008374">
    <property type="term" value="F:O-acyltransferase activity"/>
    <property type="evidence" value="ECO:0007669"/>
    <property type="project" value="TreeGrafter"/>
</dbReference>
<comment type="caution">
    <text evidence="8">The sequence shown here is derived from an EMBL/GenBank/DDBJ whole genome shotgun (WGS) entry which is preliminary data.</text>
</comment>
<evidence type="ECO:0000256" key="6">
    <source>
        <dbReference type="ARBA" id="ARBA00067695"/>
    </source>
</evidence>
<dbReference type="PANTHER" id="PTHR23416">
    <property type="entry name" value="SIALIC ACID SYNTHASE-RELATED"/>
    <property type="match status" value="1"/>
</dbReference>
<evidence type="ECO:0000256" key="5">
    <source>
        <dbReference type="ARBA" id="ARBA00055587"/>
    </source>
</evidence>
<dbReference type="PANTHER" id="PTHR23416:SF23">
    <property type="entry name" value="ACETYLTRANSFERASE C18B11.09C-RELATED"/>
    <property type="match status" value="1"/>
</dbReference>
<dbReference type="CDD" id="cd03357">
    <property type="entry name" value="LbH_MAT_GAT"/>
    <property type="match status" value="1"/>
</dbReference>
<reference evidence="8 9" key="1">
    <citation type="submission" date="2020-08" db="EMBL/GenBank/DDBJ databases">
        <title>Genomic Encyclopedia of Type Strains, Phase IV (KMG-IV): sequencing the most valuable type-strain genomes for metagenomic binning, comparative biology and taxonomic classification.</title>
        <authorList>
            <person name="Goeker M."/>
        </authorList>
    </citation>
    <scope>NUCLEOTIDE SEQUENCE [LARGE SCALE GENOMIC DNA]</scope>
    <source>
        <strain evidence="8 9">DSM 104969</strain>
    </source>
</reference>